<dbReference type="InterPro" id="IPR028889">
    <property type="entry name" value="USP"/>
</dbReference>
<feature type="domain" description="USP" evidence="18">
    <location>
        <begin position="107"/>
        <end position="454"/>
    </location>
</feature>
<dbReference type="PANTHER" id="PTHR24006:SF722">
    <property type="entry name" value="UBIQUITIN CARBOXYL-TERMINAL HYDROLASE 48"/>
    <property type="match status" value="1"/>
</dbReference>
<dbReference type="InterPro" id="IPR006615">
    <property type="entry name" value="Pept_C19_DUSP"/>
</dbReference>
<dbReference type="SMART" id="SM00695">
    <property type="entry name" value="DUSP"/>
    <property type="match status" value="1"/>
</dbReference>
<dbReference type="InterPro" id="IPR044743">
    <property type="entry name" value="Ubl_USP48"/>
</dbReference>
<dbReference type="InterPro" id="IPR035927">
    <property type="entry name" value="DUSP-like_sf"/>
</dbReference>
<evidence type="ECO:0000256" key="13">
    <source>
        <dbReference type="ARBA" id="ARBA00075174"/>
    </source>
</evidence>
<keyword evidence="21" id="KW-1185">Reference proteome</keyword>
<dbReference type="Gene3D" id="3.30.2230.10">
    <property type="entry name" value="DUSP-like"/>
    <property type="match status" value="2"/>
</dbReference>
<evidence type="ECO:0000256" key="7">
    <source>
        <dbReference type="ARBA" id="ARBA00022786"/>
    </source>
</evidence>
<dbReference type="GO" id="GO:0016579">
    <property type="term" value="P:protein deubiquitination"/>
    <property type="evidence" value="ECO:0007669"/>
    <property type="project" value="InterPro"/>
</dbReference>
<dbReference type="InterPro" id="IPR001394">
    <property type="entry name" value="Peptidase_C19_UCH"/>
</dbReference>
<keyword evidence="8" id="KW-0378">Hydrolase</keyword>
<dbReference type="InterPro" id="IPR050164">
    <property type="entry name" value="Peptidase_C19"/>
</dbReference>
<evidence type="ECO:0000256" key="11">
    <source>
        <dbReference type="ARBA" id="ARBA00056392"/>
    </source>
</evidence>
<dbReference type="EMBL" id="JAINDJ010000006">
    <property type="protein sequence ID" value="KAG9443885.1"/>
    <property type="molecule type" value="Genomic_DNA"/>
</dbReference>
<evidence type="ECO:0000259" key="17">
    <source>
        <dbReference type="PROSITE" id="PS50053"/>
    </source>
</evidence>
<dbReference type="CDD" id="cd02668">
    <property type="entry name" value="Peptidase_C19L"/>
    <property type="match status" value="1"/>
</dbReference>
<dbReference type="SUPFAM" id="SSF143791">
    <property type="entry name" value="DUSP-like"/>
    <property type="match status" value="1"/>
</dbReference>
<feature type="domain" description="DUSP" evidence="19">
    <location>
        <begin position="612"/>
        <end position="715"/>
    </location>
</feature>
<keyword evidence="6" id="KW-0677">Repeat</keyword>
<dbReference type="PROSITE" id="PS51283">
    <property type="entry name" value="DUSP"/>
    <property type="match status" value="3"/>
</dbReference>
<comment type="function">
    <text evidence="11">Recognizes and hydrolyzes the peptide bond at the C-terminal Gly of ubiquitin. Involved in the processing of poly-ubiquitin precursors as well as that of ubiquitinated proteins. Deubiquitinates H2BK143ub1 of histone H2B.</text>
</comment>
<dbReference type="Proteomes" id="UP000825729">
    <property type="component" value="Unassembled WGS sequence"/>
</dbReference>
<dbReference type="GO" id="GO:0004197">
    <property type="term" value="F:cysteine-type endopeptidase activity"/>
    <property type="evidence" value="ECO:0007669"/>
    <property type="project" value="InterPro"/>
</dbReference>
<dbReference type="Pfam" id="PF06337">
    <property type="entry name" value="DUSP"/>
    <property type="match status" value="1"/>
</dbReference>
<evidence type="ECO:0000256" key="1">
    <source>
        <dbReference type="ARBA" id="ARBA00000707"/>
    </source>
</evidence>
<dbReference type="AlphaFoldDB" id="A0AAV7E4P4"/>
<dbReference type="PROSITE" id="PS00972">
    <property type="entry name" value="USP_1"/>
    <property type="match status" value="1"/>
</dbReference>
<evidence type="ECO:0000256" key="16">
    <source>
        <dbReference type="SAM" id="MobiDB-lite"/>
    </source>
</evidence>
<keyword evidence="10" id="KW-0539">Nucleus</keyword>
<feature type="region of interest" description="Disordered" evidence="16">
    <location>
        <begin position="949"/>
        <end position="973"/>
    </location>
</feature>
<dbReference type="InterPro" id="IPR033841">
    <property type="entry name" value="Pep_USP48"/>
</dbReference>
<comment type="subcellular location">
    <subcellularLocation>
        <location evidence="2">Nucleus</location>
    </subcellularLocation>
</comment>
<evidence type="ECO:0000256" key="10">
    <source>
        <dbReference type="ARBA" id="ARBA00023242"/>
    </source>
</evidence>
<dbReference type="FunFam" id="3.90.70.10:FF:000049">
    <property type="entry name" value="ubiquitin carboxyl-terminal hydrolase 48"/>
    <property type="match status" value="1"/>
</dbReference>
<keyword evidence="9" id="KW-0788">Thiol protease</keyword>
<accession>A0AAV7E4P4</accession>
<dbReference type="EC" id="3.4.19.12" evidence="4"/>
<dbReference type="GO" id="GO:0005634">
    <property type="term" value="C:nucleus"/>
    <property type="evidence" value="ECO:0007669"/>
    <property type="project" value="UniProtKB-SubCell"/>
</dbReference>
<keyword evidence="5" id="KW-0645">Protease</keyword>
<dbReference type="GO" id="GO:0004843">
    <property type="term" value="F:cysteine-type deubiquitinase activity"/>
    <property type="evidence" value="ECO:0007669"/>
    <property type="project" value="UniProtKB-EC"/>
</dbReference>
<dbReference type="CDD" id="cd01795">
    <property type="entry name" value="Ubl_USP48"/>
    <property type="match status" value="1"/>
</dbReference>
<evidence type="ECO:0000313" key="20">
    <source>
        <dbReference type="EMBL" id="KAG9443885.1"/>
    </source>
</evidence>
<feature type="domain" description="Ubiquitin-like" evidence="17">
    <location>
        <begin position="968"/>
        <end position="1031"/>
    </location>
</feature>
<dbReference type="GO" id="GO:0006508">
    <property type="term" value="P:proteolysis"/>
    <property type="evidence" value="ECO:0007669"/>
    <property type="project" value="UniProtKB-KW"/>
</dbReference>
<evidence type="ECO:0000256" key="3">
    <source>
        <dbReference type="ARBA" id="ARBA00009085"/>
    </source>
</evidence>
<feature type="domain" description="DUSP" evidence="19">
    <location>
        <begin position="505"/>
        <end position="597"/>
    </location>
</feature>
<organism evidence="20 21">
    <name type="scientific">Aristolochia fimbriata</name>
    <name type="common">White veined hardy Dutchman's pipe vine</name>
    <dbReference type="NCBI Taxonomy" id="158543"/>
    <lineage>
        <taxon>Eukaryota</taxon>
        <taxon>Viridiplantae</taxon>
        <taxon>Streptophyta</taxon>
        <taxon>Embryophyta</taxon>
        <taxon>Tracheophyta</taxon>
        <taxon>Spermatophyta</taxon>
        <taxon>Magnoliopsida</taxon>
        <taxon>Magnoliidae</taxon>
        <taxon>Piperales</taxon>
        <taxon>Aristolochiaceae</taxon>
        <taxon>Aristolochia</taxon>
    </lineage>
</organism>
<reference evidence="20 21" key="1">
    <citation type="submission" date="2021-07" db="EMBL/GenBank/DDBJ databases">
        <title>The Aristolochia fimbriata genome: insights into angiosperm evolution, floral development and chemical biosynthesis.</title>
        <authorList>
            <person name="Jiao Y."/>
        </authorList>
    </citation>
    <scope>NUCLEOTIDE SEQUENCE [LARGE SCALE GENOMIC DNA]</scope>
    <source>
        <strain evidence="20">IBCAS-2021</strain>
        <tissue evidence="20">Leaf</tissue>
    </source>
</reference>
<evidence type="ECO:0000259" key="19">
    <source>
        <dbReference type="PROSITE" id="PS51283"/>
    </source>
</evidence>
<feature type="region of interest" description="Disordered" evidence="16">
    <location>
        <begin position="1"/>
        <end position="21"/>
    </location>
</feature>
<comment type="similarity">
    <text evidence="3">Belongs to the peptidase C19 family.</text>
</comment>
<feature type="compositionally biased region" description="Basic residues" evidence="16">
    <location>
        <begin position="1"/>
        <end position="13"/>
    </location>
</feature>
<dbReference type="Gene3D" id="3.90.70.10">
    <property type="entry name" value="Cysteine proteinases"/>
    <property type="match status" value="1"/>
</dbReference>
<comment type="catalytic activity">
    <reaction evidence="1">
        <text>Thiol-dependent hydrolysis of ester, thioester, amide, peptide and isopeptide bonds formed by the C-terminal Gly of ubiquitin (a 76-residue protein attached to proteins as an intracellular targeting signal).</text>
        <dbReference type="EC" id="3.4.19.12"/>
    </reaction>
</comment>
<evidence type="ECO:0000313" key="21">
    <source>
        <dbReference type="Proteomes" id="UP000825729"/>
    </source>
</evidence>
<dbReference type="SUPFAM" id="SSF54236">
    <property type="entry name" value="Ubiquitin-like"/>
    <property type="match status" value="1"/>
</dbReference>
<dbReference type="InterPro" id="IPR018200">
    <property type="entry name" value="USP_CS"/>
</dbReference>
<dbReference type="Pfam" id="PF00443">
    <property type="entry name" value="UCH"/>
    <property type="match status" value="1"/>
</dbReference>
<evidence type="ECO:0000256" key="4">
    <source>
        <dbReference type="ARBA" id="ARBA00012759"/>
    </source>
</evidence>
<dbReference type="InterPro" id="IPR000626">
    <property type="entry name" value="Ubiquitin-like_dom"/>
</dbReference>
<dbReference type="PROSITE" id="PS50053">
    <property type="entry name" value="UBIQUITIN_2"/>
    <property type="match status" value="1"/>
</dbReference>
<name>A0AAV7E4P4_ARIFI</name>
<dbReference type="InterPro" id="IPR038765">
    <property type="entry name" value="Papain-like_cys_pep_sf"/>
</dbReference>
<evidence type="ECO:0000256" key="9">
    <source>
        <dbReference type="ARBA" id="ARBA00022807"/>
    </source>
</evidence>
<feature type="domain" description="DUSP" evidence="19">
    <location>
        <begin position="741"/>
        <end position="863"/>
    </location>
</feature>
<evidence type="ECO:0000256" key="15">
    <source>
        <dbReference type="ARBA" id="ARBA00082179"/>
    </source>
</evidence>
<dbReference type="SUPFAM" id="SSF54001">
    <property type="entry name" value="Cysteine proteinases"/>
    <property type="match status" value="1"/>
</dbReference>
<keyword evidence="7" id="KW-0833">Ubl conjugation pathway</keyword>
<evidence type="ECO:0000256" key="8">
    <source>
        <dbReference type="ARBA" id="ARBA00022801"/>
    </source>
</evidence>
<feature type="region of interest" description="Disordered" evidence="16">
    <location>
        <begin position="859"/>
        <end position="888"/>
    </location>
</feature>
<evidence type="ECO:0000256" key="2">
    <source>
        <dbReference type="ARBA" id="ARBA00004123"/>
    </source>
</evidence>
<evidence type="ECO:0000256" key="5">
    <source>
        <dbReference type="ARBA" id="ARBA00022670"/>
    </source>
</evidence>
<evidence type="ECO:0000256" key="6">
    <source>
        <dbReference type="ARBA" id="ARBA00022737"/>
    </source>
</evidence>
<gene>
    <name evidence="20" type="ORF">H6P81_015225</name>
</gene>
<comment type="caution">
    <text evidence="20">The sequence shown here is derived from an EMBL/GenBank/DDBJ whole genome shotgun (WGS) entry which is preliminary data.</text>
</comment>
<protein>
    <recommendedName>
        <fullName evidence="12">Ubiquitin carboxyl-terminal hydrolase 26</fullName>
        <ecNumber evidence="4">3.4.19.12</ecNumber>
    </recommendedName>
    <alternativeName>
        <fullName evidence="15">Deubiquitinating enzyme 26</fullName>
    </alternativeName>
    <alternativeName>
        <fullName evidence="13">Ubiquitin thioesterase 26</fullName>
    </alternativeName>
    <alternativeName>
        <fullName evidence="14">Ubiquitin-specific-processing protease 26</fullName>
    </alternativeName>
</protein>
<sequence length="1099" mass="123026">MSRPITRSKNKRHRPDDKDVPSSEILRKIHATKEILQDDINQLYLISKAVCQGCRANSKDSPNCFCALIPPPNGSRKSGLWQKFSEVVQDLGPDPCQDLRSSVDLPAGLTNLGATCYANSILQCLYMNTSFRAGIFSVEPELLKQQPVLDQLARLFAQLCSSQLAFIDSAPFIKTLELDNGSQQDSHEFFTLFLSLLEQSLRRSKVAAAKTIIQDLFRGSISHVTRCSVCGKESEASSKTEDFYELELNIKGLKNLNESLDDYLSVEGLQGENQYFCESCGTRVDATRAIKLHKLPPVLNFQLKRCVFLPKTTTKKKITSVFSFPRQLNMTQRLCDPSLSELTYELSAILIHKGTAVNSGHYVAHIKDEFSGLWWEFDDEHVSKLGLHPFGEGSTGSSIKTEQVMLAACAEQVEPLVNGNHNEIGSLASVEHDIDNPTEIFSSTDAYMLMYKKRQPKENGAVEVNLDVSRKEFLPSHLLEEVEMLNASTVSACEEYKLKKEKQVRIITERKQEVRSLLSEIPVQSLGDPFFWISTEWLRQWSDCITPLSIDNKSIQCLHGKVPLSKVGSIKRISDIAWCKLVSKYGGGPELSGGDYCLNCLEDMAKTTVSADDYRIRRLSMKEIAEAALAGNCPDENLYYVSRTWLLQWVRRKNIDSPSDADVGPTSSLRCAHRGLMPEVSHAAKRLLVPESLWRFLVESANAVNPDDTLGCLAFPAGSEPCAVCCIKLTEIASEEDSKRAAKLQQRQKHEKLFLGKSIGVNPGCKYYLLPSSWLASWRAFITTSGKNMSSVEPDNLEAVIDSLKCQQHSKLLERPPELLWRRGVVVQKTTPADSLILITEHDWKLFCEDLNVPEGKGLRAEIDPNGTGKLVGSSEDMPTDSHLDRSCDEVDNEHESRLPTIKTYPEVCETCVGERESCELMQKLNYSNEDIRIFLVPSGKEVPRSVLEAASGTPFEPDRRASKRSRRTSGGNSINLRVSGTTSMYQLKMMIWESFGVVKENQKLHKGSREIEGSESATLADMNIFPGDVLWVTDLEIHENRDIADELSNHKMESQQFEEGTLKSMKLFTAEENLGETLASLLWSQPQNIFGQLSDCPM</sequence>
<dbReference type="GO" id="GO:0005829">
    <property type="term" value="C:cytosol"/>
    <property type="evidence" value="ECO:0007669"/>
    <property type="project" value="TreeGrafter"/>
</dbReference>
<dbReference type="InterPro" id="IPR029071">
    <property type="entry name" value="Ubiquitin-like_domsf"/>
</dbReference>
<dbReference type="PANTHER" id="PTHR24006">
    <property type="entry name" value="UBIQUITIN CARBOXYL-TERMINAL HYDROLASE"/>
    <property type="match status" value="1"/>
</dbReference>
<evidence type="ECO:0000256" key="14">
    <source>
        <dbReference type="ARBA" id="ARBA00078771"/>
    </source>
</evidence>
<evidence type="ECO:0000256" key="12">
    <source>
        <dbReference type="ARBA" id="ARBA00071636"/>
    </source>
</evidence>
<proteinExistence type="inferred from homology"/>
<evidence type="ECO:0000259" key="18">
    <source>
        <dbReference type="PROSITE" id="PS50235"/>
    </source>
</evidence>
<dbReference type="PROSITE" id="PS00973">
    <property type="entry name" value="USP_2"/>
    <property type="match status" value="1"/>
</dbReference>
<dbReference type="PROSITE" id="PS50235">
    <property type="entry name" value="USP_3"/>
    <property type="match status" value="1"/>
</dbReference>
<dbReference type="Gene3D" id="3.10.20.90">
    <property type="entry name" value="Phosphatidylinositol 3-kinase Catalytic Subunit, Chain A, domain 1"/>
    <property type="match status" value="1"/>
</dbReference>